<dbReference type="InterPro" id="IPR016032">
    <property type="entry name" value="Sig_transdc_resp-reg_C-effctor"/>
</dbReference>
<dbReference type="PROSITE" id="PS50110">
    <property type="entry name" value="RESPONSE_REGULATORY"/>
    <property type="match status" value="1"/>
</dbReference>
<dbReference type="PANTHER" id="PTHR48111:SF69">
    <property type="entry name" value="RESPONSE REGULATOR RECEIVER"/>
    <property type="match status" value="1"/>
</dbReference>
<gene>
    <name evidence="8" type="ORF">A6K76_06225</name>
</gene>
<dbReference type="GO" id="GO:0005829">
    <property type="term" value="C:cytosol"/>
    <property type="evidence" value="ECO:0007669"/>
    <property type="project" value="TreeGrafter"/>
</dbReference>
<dbReference type="Proteomes" id="UP000093482">
    <property type="component" value="Unassembled WGS sequence"/>
</dbReference>
<dbReference type="GO" id="GO:0032993">
    <property type="term" value="C:protein-DNA complex"/>
    <property type="evidence" value="ECO:0007669"/>
    <property type="project" value="TreeGrafter"/>
</dbReference>
<dbReference type="EMBL" id="MATO01000014">
    <property type="protein sequence ID" value="OCS92671.1"/>
    <property type="molecule type" value="Genomic_DNA"/>
</dbReference>
<keyword evidence="3" id="KW-0805">Transcription regulation</keyword>
<feature type="modified residue" description="4-aspartylphosphate" evidence="6">
    <location>
        <position position="54"/>
    </location>
</feature>
<dbReference type="SMART" id="SM00448">
    <property type="entry name" value="REC"/>
    <property type="match status" value="1"/>
</dbReference>
<sequence length="314" mass="36913">MLKTVVVEDEENLLHMLVYFLNAHPAYEVVGAFSNPEEALKEFPTLAPDILFLDIAMPKMNGIELATHIQSDNCQLVFTTAYTHYALDALKLEASDYLLKPIMPENIEAITPKLLKKHKMQQMYNEVNDIRNKKEPFIHCFGTFTVFASQEQAIKWPTRKVEELFAYLLTHHQCIVNKWRLSEDLWPNKGMNNIYNSVYLLNKTLKEFHLPIRVVNKNEGYMLEFLEKVKVDMHAFQNLTDEDVSTDEAMDLMCGISKRGSLFSDKDYAWATLYREQYNVKHHTIMLQFIKHYEKKDAYVYKMLQKEYELLYGE</sequence>
<dbReference type="GO" id="GO:0000156">
    <property type="term" value="F:phosphorelay response regulator activity"/>
    <property type="evidence" value="ECO:0007669"/>
    <property type="project" value="TreeGrafter"/>
</dbReference>
<protein>
    <recommendedName>
        <fullName evidence="7">Response regulatory domain-containing protein</fullName>
    </recommendedName>
</protein>
<dbReference type="Gene3D" id="3.40.50.2300">
    <property type="match status" value="1"/>
</dbReference>
<evidence type="ECO:0000256" key="4">
    <source>
        <dbReference type="ARBA" id="ARBA00023125"/>
    </source>
</evidence>
<dbReference type="RefSeq" id="WP_066462260.1">
    <property type="nucleotide sequence ID" value="NZ_MATO01000014.1"/>
</dbReference>
<dbReference type="SUPFAM" id="SSF52172">
    <property type="entry name" value="CheY-like"/>
    <property type="match status" value="1"/>
</dbReference>
<evidence type="ECO:0000259" key="7">
    <source>
        <dbReference type="PROSITE" id="PS50110"/>
    </source>
</evidence>
<accession>A0A1C0YZT3</accession>
<dbReference type="Pfam" id="PF00072">
    <property type="entry name" value="Response_reg"/>
    <property type="match status" value="1"/>
</dbReference>
<dbReference type="AlphaFoldDB" id="A0A1C0YZT3"/>
<keyword evidence="1 6" id="KW-0597">Phosphoprotein</keyword>
<comment type="caution">
    <text evidence="8">The sequence shown here is derived from an EMBL/GenBank/DDBJ whole genome shotgun (WGS) entry which is preliminary data.</text>
</comment>
<evidence type="ECO:0000256" key="5">
    <source>
        <dbReference type="ARBA" id="ARBA00023163"/>
    </source>
</evidence>
<evidence type="ECO:0000256" key="2">
    <source>
        <dbReference type="ARBA" id="ARBA00023012"/>
    </source>
</evidence>
<dbReference type="InterPro" id="IPR036388">
    <property type="entry name" value="WH-like_DNA-bd_sf"/>
</dbReference>
<evidence type="ECO:0000256" key="1">
    <source>
        <dbReference type="ARBA" id="ARBA00022553"/>
    </source>
</evidence>
<evidence type="ECO:0000256" key="3">
    <source>
        <dbReference type="ARBA" id="ARBA00023015"/>
    </source>
</evidence>
<dbReference type="GO" id="GO:0006355">
    <property type="term" value="P:regulation of DNA-templated transcription"/>
    <property type="evidence" value="ECO:0007669"/>
    <property type="project" value="InterPro"/>
</dbReference>
<name>A0A1C0YZT3_9BACL</name>
<keyword evidence="2" id="KW-0902">Two-component regulatory system</keyword>
<reference evidence="8 9" key="1">
    <citation type="submission" date="2016-07" db="EMBL/GenBank/DDBJ databases">
        <title>Caryophanon latum genome sequencing.</title>
        <authorList>
            <person name="Verma A."/>
            <person name="Pal Y."/>
            <person name="Krishnamurthi S."/>
        </authorList>
    </citation>
    <scope>NUCLEOTIDE SEQUENCE [LARGE SCALE GENOMIC DNA]</scope>
    <source>
        <strain evidence="8 9">DSM 14151</strain>
    </source>
</reference>
<keyword evidence="9" id="KW-1185">Reference proteome</keyword>
<dbReference type="PANTHER" id="PTHR48111">
    <property type="entry name" value="REGULATOR OF RPOS"/>
    <property type="match status" value="1"/>
</dbReference>
<dbReference type="InterPro" id="IPR011006">
    <property type="entry name" value="CheY-like_superfamily"/>
</dbReference>
<dbReference type="SUPFAM" id="SSF46894">
    <property type="entry name" value="C-terminal effector domain of the bipartite response regulators"/>
    <property type="match status" value="1"/>
</dbReference>
<evidence type="ECO:0000256" key="6">
    <source>
        <dbReference type="PROSITE-ProRule" id="PRU00169"/>
    </source>
</evidence>
<proteinExistence type="predicted"/>
<organism evidence="8 9">
    <name type="scientific">Caryophanon latum</name>
    <dbReference type="NCBI Taxonomy" id="33977"/>
    <lineage>
        <taxon>Bacteria</taxon>
        <taxon>Bacillati</taxon>
        <taxon>Bacillota</taxon>
        <taxon>Bacilli</taxon>
        <taxon>Bacillales</taxon>
        <taxon>Caryophanaceae</taxon>
        <taxon>Caryophanon</taxon>
    </lineage>
</organism>
<dbReference type="InterPro" id="IPR039420">
    <property type="entry name" value="WalR-like"/>
</dbReference>
<evidence type="ECO:0000313" key="8">
    <source>
        <dbReference type="EMBL" id="OCS92671.1"/>
    </source>
</evidence>
<keyword evidence="5" id="KW-0804">Transcription</keyword>
<dbReference type="InterPro" id="IPR001789">
    <property type="entry name" value="Sig_transdc_resp-reg_receiver"/>
</dbReference>
<keyword evidence="4" id="KW-0238">DNA-binding</keyword>
<dbReference type="GO" id="GO:0000976">
    <property type="term" value="F:transcription cis-regulatory region binding"/>
    <property type="evidence" value="ECO:0007669"/>
    <property type="project" value="TreeGrafter"/>
</dbReference>
<dbReference type="Gene3D" id="1.10.10.10">
    <property type="entry name" value="Winged helix-like DNA-binding domain superfamily/Winged helix DNA-binding domain"/>
    <property type="match status" value="1"/>
</dbReference>
<evidence type="ECO:0000313" key="9">
    <source>
        <dbReference type="Proteomes" id="UP000093482"/>
    </source>
</evidence>
<feature type="domain" description="Response regulatory" evidence="7">
    <location>
        <begin position="3"/>
        <end position="115"/>
    </location>
</feature>